<dbReference type="EMBL" id="JBBPFD010000006">
    <property type="protein sequence ID" value="KAK7922667.1"/>
    <property type="molecule type" value="Genomic_DNA"/>
</dbReference>
<keyword evidence="6" id="KW-0227">DNA damage</keyword>
<evidence type="ECO:0000256" key="5">
    <source>
        <dbReference type="ARBA" id="ARBA00022741"/>
    </source>
</evidence>
<evidence type="ECO:0000259" key="16">
    <source>
        <dbReference type="PROSITE" id="PS51533"/>
    </source>
</evidence>
<comment type="catalytic activity">
    <reaction evidence="14">
        <text>ATP + H2O = ADP + phosphate + H(+)</text>
        <dbReference type="Rhea" id="RHEA:13065"/>
        <dbReference type="ChEBI" id="CHEBI:15377"/>
        <dbReference type="ChEBI" id="CHEBI:15378"/>
        <dbReference type="ChEBI" id="CHEBI:30616"/>
        <dbReference type="ChEBI" id="CHEBI:43474"/>
        <dbReference type="ChEBI" id="CHEBI:456216"/>
        <dbReference type="EC" id="3.6.4.12"/>
    </reaction>
</comment>
<comment type="subcellular location">
    <subcellularLocation>
        <location evidence="1">Nucleus</location>
    </subcellularLocation>
</comment>
<evidence type="ECO:0000256" key="4">
    <source>
        <dbReference type="ARBA" id="ARBA00022723"/>
    </source>
</evidence>
<sequence length="734" mass="82577">MSATTSKLNLLVNKLHEFLAHSTTEDSNDAFKEDHHALINSRSGHEENHSEEGRDTRFSKRKPSVVIKHSGLDESGDSNASEDVEIFNTTGTFDITRLPKGTAVVKPEPVENGRDDFRGPEFRSRKQTVMRRERRGGADSSEIFSCTACNRQVNHFQKENLFRHPVLKVLICKSCYKYYSSDDISRDADGMDEQCRWCAEGGNLICCDYCSNAFCKKCILRNLGRKELSTILESKWYCYVCNPEPLFGLVNSCDNILENLENFWHQDRKKNQTGSERSEMYGMLSTRQNIPLDKWDHTGMDGSVVFNYSALKVSKDITKKTKHLVDSTNTLNHTFVNFIHLYLNSFVSVVKGLRKSLSLLEECLKEEFADLDAQNCWDKLLEEDSKTQTIKSHLGADVKCISDLKKLASEHLEVEDSDENLSSSSSDSSEDDLIVRSCRIRRRQSKSRSDGNINVTKKLVVQLTPMPLDSKKVCPNPQSKQDVCARPKKTSENSKTKQDTSSLRTERKMKQDNRRSPRLKTTPLRRPSDVKTKESPLTIDSDSEEEASTSVSKKTVEKGLNLAAQDSDSDEIPAVLLERVAMMQSSDAESDGESDGETEGSTKPYVTGQYVSKAQNARSLPDGQNKRNIKARRENSTDSSSDEEEPQKKILMTPLRSPRIVKQENRQSHQPESDSTSGSSEDHEDDSGSDEDVQRMKPITENVSVLGAAAFHQSSGDEEPPGPSGQQMMMMIQK</sequence>
<keyword evidence="12" id="KW-0234">DNA repair</keyword>
<dbReference type="EC" id="3.6.4.12" evidence="3"/>
<dbReference type="InterPro" id="IPR052131">
    <property type="entry name" value="ATRX_domain-containing"/>
</dbReference>
<dbReference type="PANTHER" id="PTHR46357">
    <property type="entry name" value="TRANSCRIPTIONAL REGULATOR ATRX"/>
    <property type="match status" value="1"/>
</dbReference>
<dbReference type="Pfam" id="PF17981">
    <property type="entry name" value="ADD_ATRX"/>
    <property type="match status" value="1"/>
</dbReference>
<evidence type="ECO:0000256" key="15">
    <source>
        <dbReference type="SAM" id="MobiDB-lite"/>
    </source>
</evidence>
<dbReference type="InterPro" id="IPR013083">
    <property type="entry name" value="Znf_RING/FYVE/PHD"/>
</dbReference>
<evidence type="ECO:0000256" key="8">
    <source>
        <dbReference type="ARBA" id="ARBA00022801"/>
    </source>
</evidence>
<dbReference type="Proteomes" id="UP001460270">
    <property type="component" value="Unassembled WGS sequence"/>
</dbReference>
<feature type="compositionally biased region" description="Acidic residues" evidence="15">
    <location>
        <begin position="682"/>
        <end position="691"/>
    </location>
</feature>
<evidence type="ECO:0000256" key="2">
    <source>
        <dbReference type="ARBA" id="ARBA00007025"/>
    </source>
</evidence>
<comment type="caution">
    <text evidence="17">The sequence shown here is derived from an EMBL/GenBank/DDBJ whole genome shotgun (WGS) entry which is preliminary data.</text>
</comment>
<dbReference type="GO" id="GO:0003678">
    <property type="term" value="F:DNA helicase activity"/>
    <property type="evidence" value="ECO:0007669"/>
    <property type="project" value="UniProtKB-EC"/>
</dbReference>
<feature type="region of interest" description="Disordered" evidence="15">
    <location>
        <begin position="105"/>
        <end position="136"/>
    </location>
</feature>
<dbReference type="PROSITE" id="PS51533">
    <property type="entry name" value="ADD"/>
    <property type="match status" value="1"/>
</dbReference>
<evidence type="ECO:0000256" key="1">
    <source>
        <dbReference type="ARBA" id="ARBA00004123"/>
    </source>
</evidence>
<feature type="compositionally biased region" description="Basic residues" evidence="15">
    <location>
        <begin position="125"/>
        <end position="134"/>
    </location>
</feature>
<evidence type="ECO:0000313" key="17">
    <source>
        <dbReference type="EMBL" id="KAK7922667.1"/>
    </source>
</evidence>
<evidence type="ECO:0000256" key="3">
    <source>
        <dbReference type="ARBA" id="ARBA00012551"/>
    </source>
</evidence>
<evidence type="ECO:0000256" key="6">
    <source>
        <dbReference type="ARBA" id="ARBA00022763"/>
    </source>
</evidence>
<dbReference type="GO" id="GO:0005721">
    <property type="term" value="C:pericentric heterochromatin"/>
    <property type="evidence" value="ECO:0007669"/>
    <property type="project" value="TreeGrafter"/>
</dbReference>
<keyword evidence="9" id="KW-0862">Zinc</keyword>
<evidence type="ECO:0000256" key="11">
    <source>
        <dbReference type="ARBA" id="ARBA00023125"/>
    </source>
</evidence>
<dbReference type="Gene3D" id="3.30.40.10">
    <property type="entry name" value="Zinc/RING finger domain, C3HC4 (zinc finger)"/>
    <property type="match status" value="1"/>
</dbReference>
<dbReference type="GO" id="GO:0010468">
    <property type="term" value="P:regulation of gene expression"/>
    <property type="evidence" value="ECO:0007669"/>
    <property type="project" value="UniProtKB-ARBA"/>
</dbReference>
<dbReference type="GO" id="GO:0005634">
    <property type="term" value="C:nucleus"/>
    <property type="evidence" value="ECO:0007669"/>
    <property type="project" value="UniProtKB-SubCell"/>
</dbReference>
<evidence type="ECO:0000313" key="18">
    <source>
        <dbReference type="Proteomes" id="UP001460270"/>
    </source>
</evidence>
<feature type="compositionally biased region" description="Basic and acidic residues" evidence="15">
    <location>
        <begin position="39"/>
        <end position="58"/>
    </location>
</feature>
<keyword evidence="8" id="KW-0378">Hydrolase</keyword>
<feature type="compositionally biased region" description="Basic and acidic residues" evidence="15">
    <location>
        <begin position="483"/>
        <end position="515"/>
    </location>
</feature>
<keyword evidence="13" id="KW-0539">Nucleus</keyword>
<dbReference type="GO" id="GO:0006281">
    <property type="term" value="P:DNA repair"/>
    <property type="evidence" value="ECO:0007669"/>
    <property type="project" value="UniProtKB-KW"/>
</dbReference>
<comment type="similarity">
    <text evidence="2">Belongs to the SNF2/RAD54 helicase family.</text>
</comment>
<dbReference type="GO" id="GO:0016787">
    <property type="term" value="F:hydrolase activity"/>
    <property type="evidence" value="ECO:0007669"/>
    <property type="project" value="UniProtKB-KW"/>
</dbReference>
<evidence type="ECO:0000256" key="13">
    <source>
        <dbReference type="ARBA" id="ARBA00023242"/>
    </source>
</evidence>
<keyword evidence="4" id="KW-0479">Metal-binding</keyword>
<protein>
    <recommendedName>
        <fullName evidence="3">DNA helicase</fullName>
        <ecNumber evidence="3">3.6.4.12</ecNumber>
    </recommendedName>
</protein>
<feature type="region of interest" description="Disordered" evidence="15">
    <location>
        <begin position="39"/>
        <end position="64"/>
    </location>
</feature>
<feature type="compositionally biased region" description="Acidic residues" evidence="15">
    <location>
        <begin position="588"/>
        <end position="598"/>
    </location>
</feature>
<keyword evidence="10" id="KW-0067">ATP-binding</keyword>
<evidence type="ECO:0000256" key="12">
    <source>
        <dbReference type="ARBA" id="ARBA00023204"/>
    </source>
</evidence>
<keyword evidence="11" id="KW-0238">DNA-binding</keyword>
<feature type="region of interest" description="Disordered" evidence="15">
    <location>
        <begin position="468"/>
        <end position="555"/>
    </location>
</feature>
<dbReference type="PANTHER" id="PTHR46357:SF1">
    <property type="entry name" value="TRANSCRIPTIONAL REGULATOR ATRX"/>
    <property type="match status" value="1"/>
</dbReference>
<evidence type="ECO:0000256" key="7">
    <source>
        <dbReference type="ARBA" id="ARBA00022771"/>
    </source>
</evidence>
<dbReference type="InterPro" id="IPR041430">
    <property type="entry name" value="ADD_ATRX"/>
</dbReference>
<dbReference type="CDD" id="cd11726">
    <property type="entry name" value="ADDz_ATRX"/>
    <property type="match status" value="1"/>
</dbReference>
<name>A0AAW0PF08_9GOBI</name>
<gene>
    <name evidence="17" type="ORF">WMY93_009569</name>
</gene>
<dbReference type="GO" id="GO:0005524">
    <property type="term" value="F:ATP binding"/>
    <property type="evidence" value="ECO:0007669"/>
    <property type="project" value="UniProtKB-KW"/>
</dbReference>
<evidence type="ECO:0000256" key="14">
    <source>
        <dbReference type="ARBA" id="ARBA00047995"/>
    </source>
</evidence>
<dbReference type="GO" id="GO:0031297">
    <property type="term" value="P:replication fork processing"/>
    <property type="evidence" value="ECO:0007669"/>
    <property type="project" value="TreeGrafter"/>
</dbReference>
<dbReference type="InterPro" id="IPR025766">
    <property type="entry name" value="ADD"/>
</dbReference>
<keyword evidence="7" id="KW-0863">Zinc-finger</keyword>
<dbReference type="GO" id="GO:0008270">
    <property type="term" value="F:zinc ion binding"/>
    <property type="evidence" value="ECO:0007669"/>
    <property type="project" value="UniProtKB-KW"/>
</dbReference>
<dbReference type="SUPFAM" id="SSF57903">
    <property type="entry name" value="FYVE/PHD zinc finger"/>
    <property type="match status" value="1"/>
</dbReference>
<feature type="domain" description="PHD-type" evidence="16">
    <location>
        <begin position="134"/>
        <end position="269"/>
    </location>
</feature>
<evidence type="ECO:0000256" key="10">
    <source>
        <dbReference type="ARBA" id="ARBA00022840"/>
    </source>
</evidence>
<feature type="region of interest" description="Disordered" evidence="15">
    <location>
        <begin position="580"/>
        <end position="734"/>
    </location>
</feature>
<keyword evidence="5" id="KW-0547">Nucleotide-binding</keyword>
<proteinExistence type="inferred from homology"/>
<keyword evidence="18" id="KW-1185">Reference proteome</keyword>
<reference evidence="18" key="1">
    <citation type="submission" date="2024-04" db="EMBL/GenBank/DDBJ databases">
        <title>Salinicola lusitanus LLJ914,a marine bacterium isolated from the Okinawa Trough.</title>
        <authorList>
            <person name="Li J."/>
        </authorList>
    </citation>
    <scope>NUCLEOTIDE SEQUENCE [LARGE SCALE GENOMIC DNA]</scope>
</reference>
<feature type="compositionally biased region" description="Polar residues" evidence="15">
    <location>
        <begin position="609"/>
        <end position="618"/>
    </location>
</feature>
<dbReference type="GO" id="GO:0006338">
    <property type="term" value="P:chromatin remodeling"/>
    <property type="evidence" value="ECO:0007669"/>
    <property type="project" value="TreeGrafter"/>
</dbReference>
<accession>A0AAW0PF08</accession>
<evidence type="ECO:0000256" key="9">
    <source>
        <dbReference type="ARBA" id="ARBA00022833"/>
    </source>
</evidence>
<dbReference type="AlphaFoldDB" id="A0AAW0PF08"/>
<dbReference type="GO" id="GO:0031490">
    <property type="term" value="F:chromatin DNA binding"/>
    <property type="evidence" value="ECO:0007669"/>
    <property type="project" value="TreeGrafter"/>
</dbReference>
<feature type="compositionally biased region" description="Basic and acidic residues" evidence="15">
    <location>
        <begin position="661"/>
        <end position="672"/>
    </location>
</feature>
<feature type="compositionally biased region" description="Basic and acidic residues" evidence="15">
    <location>
        <begin position="108"/>
        <end position="124"/>
    </location>
</feature>
<organism evidence="17 18">
    <name type="scientific">Mugilogobius chulae</name>
    <name type="common">yellowstripe goby</name>
    <dbReference type="NCBI Taxonomy" id="88201"/>
    <lineage>
        <taxon>Eukaryota</taxon>
        <taxon>Metazoa</taxon>
        <taxon>Chordata</taxon>
        <taxon>Craniata</taxon>
        <taxon>Vertebrata</taxon>
        <taxon>Euteleostomi</taxon>
        <taxon>Actinopterygii</taxon>
        <taxon>Neopterygii</taxon>
        <taxon>Teleostei</taxon>
        <taxon>Neoteleostei</taxon>
        <taxon>Acanthomorphata</taxon>
        <taxon>Gobiaria</taxon>
        <taxon>Gobiiformes</taxon>
        <taxon>Gobioidei</taxon>
        <taxon>Gobiidae</taxon>
        <taxon>Gobionellinae</taxon>
        <taxon>Mugilogobius</taxon>
    </lineage>
</organism>
<dbReference type="InterPro" id="IPR011011">
    <property type="entry name" value="Znf_FYVE_PHD"/>
</dbReference>